<keyword evidence="1" id="KW-0472">Membrane</keyword>
<organism evidence="2 3">
    <name type="scientific">Prevotella pallens</name>
    <dbReference type="NCBI Taxonomy" id="60133"/>
    <lineage>
        <taxon>Bacteria</taxon>
        <taxon>Pseudomonadati</taxon>
        <taxon>Bacteroidota</taxon>
        <taxon>Bacteroidia</taxon>
        <taxon>Bacteroidales</taxon>
        <taxon>Prevotellaceae</taxon>
        <taxon>Prevotella</taxon>
    </lineage>
</organism>
<comment type="caution">
    <text evidence="2">The sequence shown here is derived from an EMBL/GenBank/DDBJ whole genome shotgun (WGS) entry which is preliminary data.</text>
</comment>
<evidence type="ECO:0000313" key="3">
    <source>
        <dbReference type="Proteomes" id="UP000249852"/>
    </source>
</evidence>
<sequence length="36" mass="4202">MQATNNKNRKLIHLTYIYLCIDIIAIISIQDDVQIL</sequence>
<keyword evidence="3" id="KW-1185">Reference proteome</keyword>
<keyword evidence="1" id="KW-0812">Transmembrane</keyword>
<proteinExistence type="predicted"/>
<name>A0ABX9DR52_9BACT</name>
<dbReference type="EMBL" id="QLTQ01000013">
    <property type="protein sequence ID" value="RAS45119.1"/>
    <property type="molecule type" value="Genomic_DNA"/>
</dbReference>
<evidence type="ECO:0000256" key="1">
    <source>
        <dbReference type="SAM" id="Phobius"/>
    </source>
</evidence>
<reference evidence="2 3" key="1">
    <citation type="submission" date="2018-06" db="EMBL/GenBank/DDBJ databases">
        <title>Genomic Encyclopedia of Archaeal and Bacterial Type Strains, Phase II (KMG-II): from individual species to whole genera.</title>
        <authorList>
            <person name="Goeker M."/>
        </authorList>
    </citation>
    <scope>NUCLEOTIDE SEQUENCE [LARGE SCALE GENOMIC DNA]</scope>
    <source>
        <strain evidence="2 3">DSM 18710</strain>
    </source>
</reference>
<keyword evidence="1" id="KW-1133">Transmembrane helix</keyword>
<gene>
    <name evidence="2" type="ORF">BC673_11325</name>
</gene>
<accession>A0ABX9DR52</accession>
<feature type="transmembrane region" description="Helical" evidence="1">
    <location>
        <begin position="12"/>
        <end position="30"/>
    </location>
</feature>
<evidence type="ECO:0000313" key="2">
    <source>
        <dbReference type="EMBL" id="RAS45119.1"/>
    </source>
</evidence>
<protein>
    <submittedName>
        <fullName evidence="2">Uncharacterized protein</fullName>
    </submittedName>
</protein>
<dbReference type="Proteomes" id="UP000249852">
    <property type="component" value="Unassembled WGS sequence"/>
</dbReference>